<feature type="non-terminal residue" evidence="7">
    <location>
        <position position="1"/>
    </location>
</feature>
<feature type="compositionally biased region" description="Polar residues" evidence="5">
    <location>
        <begin position="124"/>
        <end position="133"/>
    </location>
</feature>
<dbReference type="AlphaFoldDB" id="A0A0B6YWC4"/>
<reference evidence="7" key="1">
    <citation type="submission" date="2014-12" db="EMBL/GenBank/DDBJ databases">
        <title>Insight into the proteome of Arion vulgaris.</title>
        <authorList>
            <person name="Aradska J."/>
            <person name="Bulat T."/>
            <person name="Smidak R."/>
            <person name="Sarate P."/>
            <person name="Gangsoo J."/>
            <person name="Sialana F."/>
            <person name="Bilban M."/>
            <person name="Lubec G."/>
        </authorList>
    </citation>
    <scope>NUCLEOTIDE SEQUENCE</scope>
    <source>
        <tissue evidence="7">Skin</tissue>
    </source>
</reference>
<gene>
    <name evidence="7" type="primary">ORF39962</name>
</gene>
<dbReference type="InterPro" id="IPR036236">
    <property type="entry name" value="Znf_C2H2_sf"/>
</dbReference>
<keyword evidence="1" id="KW-0479">Metal-binding</keyword>
<dbReference type="Gene3D" id="3.30.160.60">
    <property type="entry name" value="Classic Zinc Finger"/>
    <property type="match status" value="1"/>
</dbReference>
<dbReference type="FunFam" id="3.30.160.60:FF:000446">
    <property type="entry name" value="Zinc finger protein"/>
    <property type="match status" value="1"/>
</dbReference>
<keyword evidence="2 4" id="KW-0863">Zinc-finger</keyword>
<evidence type="ECO:0000256" key="3">
    <source>
        <dbReference type="ARBA" id="ARBA00022833"/>
    </source>
</evidence>
<evidence type="ECO:0000256" key="2">
    <source>
        <dbReference type="ARBA" id="ARBA00022771"/>
    </source>
</evidence>
<protein>
    <recommendedName>
        <fullName evidence="6">C2H2-type domain-containing protein</fullName>
    </recommendedName>
</protein>
<evidence type="ECO:0000256" key="5">
    <source>
        <dbReference type="SAM" id="MobiDB-lite"/>
    </source>
</evidence>
<dbReference type="EMBL" id="HACG01013769">
    <property type="protein sequence ID" value="CEK60634.1"/>
    <property type="molecule type" value="Transcribed_RNA"/>
</dbReference>
<accession>A0A0B6YWC4</accession>
<feature type="compositionally biased region" description="Polar residues" evidence="5">
    <location>
        <begin position="102"/>
        <end position="117"/>
    </location>
</feature>
<dbReference type="InterPro" id="IPR013087">
    <property type="entry name" value="Znf_C2H2_type"/>
</dbReference>
<feature type="region of interest" description="Disordered" evidence="5">
    <location>
        <begin position="81"/>
        <end position="133"/>
    </location>
</feature>
<organism evidence="7">
    <name type="scientific">Arion vulgaris</name>
    <dbReference type="NCBI Taxonomy" id="1028688"/>
    <lineage>
        <taxon>Eukaryota</taxon>
        <taxon>Metazoa</taxon>
        <taxon>Spiralia</taxon>
        <taxon>Lophotrochozoa</taxon>
        <taxon>Mollusca</taxon>
        <taxon>Gastropoda</taxon>
        <taxon>Heterobranchia</taxon>
        <taxon>Euthyneura</taxon>
        <taxon>Panpulmonata</taxon>
        <taxon>Eupulmonata</taxon>
        <taxon>Stylommatophora</taxon>
        <taxon>Helicina</taxon>
        <taxon>Arionoidea</taxon>
        <taxon>Arionidae</taxon>
        <taxon>Arion</taxon>
    </lineage>
</organism>
<dbReference type="SUPFAM" id="SSF57667">
    <property type="entry name" value="beta-beta-alpha zinc fingers"/>
    <property type="match status" value="1"/>
</dbReference>
<evidence type="ECO:0000313" key="7">
    <source>
        <dbReference type="EMBL" id="CEK60634.1"/>
    </source>
</evidence>
<name>A0A0B6YWC4_9EUPU</name>
<sequence length="424" mass="45777">QLKVHVRSHTGERPFACIDCGHRSTTQGNMKLHLSTHGFSKDMIQELMKQICKSVPEIDSEALEQVMLALAEKVKSEPTTVKEKKIKKKSCKNNSDPGDKVNSFNMSLTKGMPSSNSNRKKKTMNNSKEQSLSSVSKFAGSQIERLLTQPLSELMPPNFVLPPISQPSVVSIGNNSGINEESSQAQIFCDSTASRLGTLGLLLQQQTQKQDTSGLSSGVFFIPLPHTDQRQQQDRHQQQQAGCSVSSMMGYTVIPAHILPYQNSTGAFLDQSTSLALPVFAISDVLSTGLSSMQSDVQLVQADSGYSISATSSSGQSTHDTVATSFLSNFVNFSVAVSGPEEVVTLNATQQSIRDVTGVTENILVETQDDGTSAANVVIDGNENNYSLVTYTVVKCDDDSCVKADGQLMDTEASVCVDNVKTFN</sequence>
<dbReference type="PROSITE" id="PS50157">
    <property type="entry name" value="ZINC_FINGER_C2H2_2"/>
    <property type="match status" value="1"/>
</dbReference>
<evidence type="ECO:0000259" key="6">
    <source>
        <dbReference type="PROSITE" id="PS50157"/>
    </source>
</evidence>
<evidence type="ECO:0000256" key="4">
    <source>
        <dbReference type="PROSITE-ProRule" id="PRU00042"/>
    </source>
</evidence>
<dbReference type="GO" id="GO:0008270">
    <property type="term" value="F:zinc ion binding"/>
    <property type="evidence" value="ECO:0007669"/>
    <property type="project" value="UniProtKB-KW"/>
</dbReference>
<keyword evidence="3" id="KW-0862">Zinc</keyword>
<feature type="domain" description="C2H2-type" evidence="6">
    <location>
        <begin position="15"/>
        <end position="42"/>
    </location>
</feature>
<evidence type="ECO:0000256" key="1">
    <source>
        <dbReference type="ARBA" id="ARBA00022723"/>
    </source>
</evidence>
<proteinExistence type="predicted"/>